<protein>
    <recommendedName>
        <fullName evidence="3">lipoyl(octanoyl) transferase</fullName>
        <ecNumber evidence="3">2.3.1.181</ecNumber>
    </recommendedName>
</protein>
<keyword evidence="4 7" id="KW-0808">Transferase</keyword>
<evidence type="ECO:0000256" key="5">
    <source>
        <dbReference type="ARBA" id="ARBA00023315"/>
    </source>
</evidence>
<dbReference type="Gene3D" id="3.30.930.10">
    <property type="entry name" value="Bira Bifunctional Protein, Domain 2"/>
    <property type="match status" value="1"/>
</dbReference>
<sequence>MTPSRSLIAVHHCRPLVPYNLGLQLQRKLVSKRLSDPTTPNILLLLQHTPVFTAGRRMKGASTSDEATLIKQKTGLTLFETPRGGQTTFHGPGQLVGYPILDLRTITEKNSSTKPGDEKRPGVSVRGFVHGLEEAMIHACGEFGVHAMRTENTGVWVSEDRKVAALGVQVSRYITSHGFALNCNVDLSYFDAIVPCGLVDKKATSLTREVAGREGEGGREVTIDRAIPAVTAGFEKAFDVDLVPLSTIDAALATEIDELVTFGEKENPYFFCV</sequence>
<feature type="domain" description="BPL/LPL catalytic" evidence="6">
    <location>
        <begin position="37"/>
        <end position="242"/>
    </location>
</feature>
<evidence type="ECO:0000256" key="3">
    <source>
        <dbReference type="ARBA" id="ARBA00012334"/>
    </source>
</evidence>
<dbReference type="PROSITE" id="PS51733">
    <property type="entry name" value="BPL_LPL_CATALYTIC"/>
    <property type="match status" value="1"/>
</dbReference>
<name>A0A1Y2CCX4_9FUNG</name>
<dbReference type="PROSITE" id="PS01313">
    <property type="entry name" value="LIPB"/>
    <property type="match status" value="1"/>
</dbReference>
<dbReference type="AlphaFoldDB" id="A0A1Y2CCX4"/>
<evidence type="ECO:0000256" key="2">
    <source>
        <dbReference type="ARBA" id="ARBA00007907"/>
    </source>
</evidence>
<keyword evidence="5" id="KW-0012">Acyltransferase</keyword>
<comment type="similarity">
    <text evidence="2">Belongs to the LipB family.</text>
</comment>
<comment type="pathway">
    <text evidence="1">Protein modification; protein lipoylation via endogenous pathway; protein N(6)-(lipoyl)lysine from octanoyl-[acyl-carrier-protein]: step 1/2.</text>
</comment>
<dbReference type="NCBIfam" id="NF010925">
    <property type="entry name" value="PRK14345.1"/>
    <property type="match status" value="1"/>
</dbReference>
<evidence type="ECO:0000313" key="8">
    <source>
        <dbReference type="Proteomes" id="UP000193642"/>
    </source>
</evidence>
<dbReference type="GO" id="GO:0009249">
    <property type="term" value="P:protein lipoylation"/>
    <property type="evidence" value="ECO:0007669"/>
    <property type="project" value="InterPro"/>
</dbReference>
<dbReference type="InterPro" id="IPR020605">
    <property type="entry name" value="Octanoyltransferase_CS"/>
</dbReference>
<evidence type="ECO:0000313" key="7">
    <source>
        <dbReference type="EMBL" id="ORY44892.1"/>
    </source>
</evidence>
<evidence type="ECO:0000256" key="1">
    <source>
        <dbReference type="ARBA" id="ARBA00004821"/>
    </source>
</evidence>
<dbReference type="PANTHER" id="PTHR10993:SF7">
    <property type="entry name" value="LIPOYLTRANSFERASE 2, MITOCHONDRIAL-RELATED"/>
    <property type="match status" value="1"/>
</dbReference>
<dbReference type="CDD" id="cd16444">
    <property type="entry name" value="LipB"/>
    <property type="match status" value="1"/>
</dbReference>
<accession>A0A1Y2CCX4</accession>
<keyword evidence="8" id="KW-1185">Reference proteome</keyword>
<proteinExistence type="inferred from homology"/>
<dbReference type="UniPathway" id="UPA00538">
    <property type="reaction ID" value="UER00592"/>
</dbReference>
<evidence type="ECO:0000256" key="4">
    <source>
        <dbReference type="ARBA" id="ARBA00022679"/>
    </source>
</evidence>
<dbReference type="HAMAP" id="MF_00013">
    <property type="entry name" value="LipB"/>
    <property type="match status" value="1"/>
</dbReference>
<dbReference type="InterPro" id="IPR004143">
    <property type="entry name" value="BPL_LPL_catalytic"/>
</dbReference>
<reference evidence="7 8" key="1">
    <citation type="submission" date="2016-07" db="EMBL/GenBank/DDBJ databases">
        <title>Pervasive Adenine N6-methylation of Active Genes in Fungi.</title>
        <authorList>
            <consortium name="DOE Joint Genome Institute"/>
            <person name="Mondo S.J."/>
            <person name="Dannebaum R.O."/>
            <person name="Kuo R.C."/>
            <person name="Labutti K."/>
            <person name="Haridas S."/>
            <person name="Kuo A."/>
            <person name="Salamov A."/>
            <person name="Ahrendt S.R."/>
            <person name="Lipzen A."/>
            <person name="Sullivan W."/>
            <person name="Andreopoulos W.B."/>
            <person name="Clum A."/>
            <person name="Lindquist E."/>
            <person name="Daum C."/>
            <person name="Ramamoorthy G.K."/>
            <person name="Gryganskyi A."/>
            <person name="Culley D."/>
            <person name="Magnuson J.K."/>
            <person name="James T.Y."/>
            <person name="O'Malley M.A."/>
            <person name="Stajich J.E."/>
            <person name="Spatafora J.W."/>
            <person name="Visel A."/>
            <person name="Grigoriev I.V."/>
        </authorList>
    </citation>
    <scope>NUCLEOTIDE SEQUENCE [LARGE SCALE GENOMIC DNA]</scope>
    <source>
        <strain evidence="7 8">JEL800</strain>
    </source>
</reference>
<dbReference type="EC" id="2.3.1.181" evidence="3"/>
<dbReference type="STRING" id="329046.A0A1Y2CCX4"/>
<evidence type="ECO:0000259" key="6">
    <source>
        <dbReference type="PROSITE" id="PS51733"/>
    </source>
</evidence>
<dbReference type="PANTHER" id="PTHR10993">
    <property type="entry name" value="OCTANOYLTRANSFERASE"/>
    <property type="match status" value="1"/>
</dbReference>
<gene>
    <name evidence="7" type="ORF">BCR33DRAFT_716822</name>
</gene>
<dbReference type="SUPFAM" id="SSF55681">
    <property type="entry name" value="Class II aaRS and biotin synthetases"/>
    <property type="match status" value="1"/>
</dbReference>
<dbReference type="Proteomes" id="UP000193642">
    <property type="component" value="Unassembled WGS sequence"/>
</dbReference>
<dbReference type="InterPro" id="IPR045864">
    <property type="entry name" value="aa-tRNA-synth_II/BPL/LPL"/>
</dbReference>
<dbReference type="NCBIfam" id="TIGR00214">
    <property type="entry name" value="lipB"/>
    <property type="match status" value="1"/>
</dbReference>
<dbReference type="InterPro" id="IPR000544">
    <property type="entry name" value="Octanoyltransferase"/>
</dbReference>
<dbReference type="EMBL" id="MCGO01000021">
    <property type="protein sequence ID" value="ORY44892.1"/>
    <property type="molecule type" value="Genomic_DNA"/>
</dbReference>
<dbReference type="OrthoDB" id="19908at2759"/>
<dbReference type="Pfam" id="PF21948">
    <property type="entry name" value="LplA-B_cat"/>
    <property type="match status" value="1"/>
</dbReference>
<organism evidence="7 8">
    <name type="scientific">Rhizoclosmatium globosum</name>
    <dbReference type="NCBI Taxonomy" id="329046"/>
    <lineage>
        <taxon>Eukaryota</taxon>
        <taxon>Fungi</taxon>
        <taxon>Fungi incertae sedis</taxon>
        <taxon>Chytridiomycota</taxon>
        <taxon>Chytridiomycota incertae sedis</taxon>
        <taxon>Chytridiomycetes</taxon>
        <taxon>Chytridiales</taxon>
        <taxon>Chytriomycetaceae</taxon>
        <taxon>Rhizoclosmatium</taxon>
    </lineage>
</organism>
<comment type="caution">
    <text evidence="7">The sequence shown here is derived from an EMBL/GenBank/DDBJ whole genome shotgun (WGS) entry which is preliminary data.</text>
</comment>
<dbReference type="GO" id="GO:0033819">
    <property type="term" value="F:lipoyl(octanoyl) transferase activity"/>
    <property type="evidence" value="ECO:0007669"/>
    <property type="project" value="UniProtKB-EC"/>
</dbReference>